<keyword evidence="7 10" id="KW-0472">Membrane</keyword>
<feature type="transmembrane region" description="Helical" evidence="10">
    <location>
        <begin position="151"/>
        <end position="167"/>
    </location>
</feature>
<evidence type="ECO:0000259" key="11">
    <source>
        <dbReference type="Pfam" id="PF01757"/>
    </source>
</evidence>
<dbReference type="Pfam" id="PF01757">
    <property type="entry name" value="Acyl_transf_3"/>
    <property type="match status" value="1"/>
</dbReference>
<evidence type="ECO:0000256" key="2">
    <source>
        <dbReference type="ARBA" id="ARBA00007400"/>
    </source>
</evidence>
<evidence type="ECO:0000256" key="7">
    <source>
        <dbReference type="ARBA" id="ARBA00023136"/>
    </source>
</evidence>
<dbReference type="InterPro" id="IPR036514">
    <property type="entry name" value="SGNH_hydro_sf"/>
</dbReference>
<keyword evidence="4" id="KW-0808">Transferase</keyword>
<protein>
    <recommendedName>
        <fullName evidence="11">Acyltransferase 3 domain-containing protein</fullName>
    </recommendedName>
</protein>
<evidence type="ECO:0000256" key="3">
    <source>
        <dbReference type="ARBA" id="ARBA00022475"/>
    </source>
</evidence>
<name>A0A917HLF8_9BACL</name>
<evidence type="ECO:0000313" key="12">
    <source>
        <dbReference type="EMBL" id="GGG83477.1"/>
    </source>
</evidence>
<dbReference type="InterPro" id="IPR002656">
    <property type="entry name" value="Acyl_transf_3_dom"/>
</dbReference>
<feature type="domain" description="Acyltransferase 3" evidence="11">
    <location>
        <begin position="13"/>
        <end position="345"/>
    </location>
</feature>
<feature type="compositionally biased region" description="Polar residues" evidence="9">
    <location>
        <begin position="458"/>
        <end position="471"/>
    </location>
</feature>
<feature type="transmembrane region" description="Helical" evidence="10">
    <location>
        <begin position="263"/>
        <end position="284"/>
    </location>
</feature>
<reference evidence="12 13" key="1">
    <citation type="journal article" date="2014" name="Int. J. Syst. Evol. Microbiol.">
        <title>Complete genome sequence of Corynebacterium casei LMG S-19264T (=DSM 44701T), isolated from a smear-ripened cheese.</title>
        <authorList>
            <consortium name="US DOE Joint Genome Institute (JGI-PGF)"/>
            <person name="Walter F."/>
            <person name="Albersmeier A."/>
            <person name="Kalinowski J."/>
            <person name="Ruckert C."/>
        </authorList>
    </citation>
    <scope>NUCLEOTIDE SEQUENCE [LARGE SCALE GENOMIC DNA]</scope>
    <source>
        <strain evidence="12 13">CGMCC 1.15286</strain>
    </source>
</reference>
<dbReference type="GO" id="GO:0005886">
    <property type="term" value="C:plasma membrane"/>
    <property type="evidence" value="ECO:0007669"/>
    <property type="project" value="UniProtKB-SubCell"/>
</dbReference>
<keyword evidence="13" id="KW-1185">Reference proteome</keyword>
<evidence type="ECO:0000256" key="8">
    <source>
        <dbReference type="ARBA" id="ARBA00023315"/>
    </source>
</evidence>
<feature type="transmembrane region" description="Helical" evidence="10">
    <location>
        <begin position="207"/>
        <end position="226"/>
    </location>
</feature>
<evidence type="ECO:0000313" key="13">
    <source>
        <dbReference type="Proteomes" id="UP000600247"/>
    </source>
</evidence>
<feature type="transmembrane region" description="Helical" evidence="10">
    <location>
        <begin position="238"/>
        <end position="257"/>
    </location>
</feature>
<feature type="compositionally biased region" description="Polar residues" evidence="9">
    <location>
        <begin position="427"/>
        <end position="436"/>
    </location>
</feature>
<comment type="caution">
    <text evidence="12">The sequence shown here is derived from an EMBL/GenBank/DDBJ whole genome shotgun (WGS) entry which is preliminary data.</text>
</comment>
<dbReference type="PANTHER" id="PTHR23028:SF53">
    <property type="entry name" value="ACYL_TRANSF_3 DOMAIN-CONTAINING PROTEIN"/>
    <property type="match status" value="1"/>
</dbReference>
<dbReference type="GO" id="GO:0016747">
    <property type="term" value="F:acyltransferase activity, transferring groups other than amino-acyl groups"/>
    <property type="evidence" value="ECO:0007669"/>
    <property type="project" value="InterPro"/>
</dbReference>
<evidence type="ECO:0000256" key="1">
    <source>
        <dbReference type="ARBA" id="ARBA00004651"/>
    </source>
</evidence>
<keyword evidence="5 10" id="KW-0812">Transmembrane</keyword>
<evidence type="ECO:0000256" key="10">
    <source>
        <dbReference type="SAM" id="Phobius"/>
    </source>
</evidence>
<evidence type="ECO:0000256" key="9">
    <source>
        <dbReference type="SAM" id="MobiDB-lite"/>
    </source>
</evidence>
<keyword evidence="6 10" id="KW-1133">Transmembrane helix</keyword>
<feature type="transmembrane region" description="Helical" evidence="10">
    <location>
        <begin position="12"/>
        <end position="32"/>
    </location>
</feature>
<dbReference type="Gene3D" id="3.40.50.1110">
    <property type="entry name" value="SGNH hydrolase"/>
    <property type="match status" value="1"/>
</dbReference>
<organism evidence="12 13">
    <name type="scientific">Paenibacillus radicis</name>
    <name type="common">ex Gao et al. 2016</name>
    <dbReference type="NCBI Taxonomy" id="1737354"/>
    <lineage>
        <taxon>Bacteria</taxon>
        <taxon>Bacillati</taxon>
        <taxon>Bacillota</taxon>
        <taxon>Bacilli</taxon>
        <taxon>Bacillales</taxon>
        <taxon>Paenibacillaceae</taxon>
        <taxon>Paenibacillus</taxon>
    </lineage>
</organism>
<dbReference type="SUPFAM" id="SSF52266">
    <property type="entry name" value="SGNH hydrolase"/>
    <property type="match status" value="1"/>
</dbReference>
<sequence length="704" mass="75107">MPDSTRVNRRYMPGLDGLRAIAVLAVIAYHLHLPGMPGGLMGVTVFFVLSGYLITDILLMQRANHRRFDLKSFWIRRARRLLPAMLLMLAAVSLWLVVTDTGRFHSLRGELLSSLAYVYNWQMIFQHVSYFERFGPPSPFGHIWSLAVEEQFYLVWPLVLVLLLHFVPKRGKLALCLLGAAACSALLMALLYQPGVDPSRVYYGTDTRAFALLIGAALAVVCPSSRLSETLSRGDRRIVDAIGIVSLLVIAFFIARVGQYDDWLYRGGMLLVAIATAAATAVLAHPASRLSALFGSRPLRWIGVRSYGIYLYHFPIIALSTPLVEAQEFHPLRAMFQLAATLALAELSYRYVEVPIRQGEFGSLIHGFREKSGLNRLGRESMAAILALIVLGGCLVAYSSLPGGIKVNAAVAGLASGQQEEGAVLGASSNPLTTSKPPLKSTGKPVGGATPEGAPTSEGVQTPSGTPTSKGTLPAPTLKATPGSVISGSEVPGSVTSGSIKPGSNVTPGTKATPSPAPKVSPTAKPTSTTKPTASGSKPATSSSGSEGRAADGVTVIGDSVILDAAPYLEKLVPGIQIDGKVGRQMKQAITLVEQLKKEGKLGSTVVIELGTNGAFTKKQLTSLLDTIGKERKVFLVNTRVPRDWQNKVNEMIGDFAEDKSNVNLIDWFAASEDAKDYFGDDGVHLKKAGAKAYAEMVAAALEG</sequence>
<feature type="transmembrane region" description="Helical" evidence="10">
    <location>
        <begin position="38"/>
        <end position="60"/>
    </location>
</feature>
<evidence type="ECO:0000256" key="6">
    <source>
        <dbReference type="ARBA" id="ARBA00022989"/>
    </source>
</evidence>
<dbReference type="InterPro" id="IPR050879">
    <property type="entry name" value="Acyltransferase_3"/>
</dbReference>
<feature type="region of interest" description="Disordered" evidence="9">
    <location>
        <begin position="427"/>
        <end position="551"/>
    </location>
</feature>
<proteinExistence type="inferred from homology"/>
<dbReference type="RefSeq" id="WP_188891970.1">
    <property type="nucleotide sequence ID" value="NZ_BMHY01000011.1"/>
</dbReference>
<feature type="compositionally biased region" description="Low complexity" evidence="9">
    <location>
        <begin position="518"/>
        <end position="546"/>
    </location>
</feature>
<dbReference type="CDD" id="cd01840">
    <property type="entry name" value="SGNH_hydrolase_yrhL_like"/>
    <property type="match status" value="1"/>
</dbReference>
<dbReference type="EMBL" id="BMHY01000011">
    <property type="protein sequence ID" value="GGG83477.1"/>
    <property type="molecule type" value="Genomic_DNA"/>
</dbReference>
<evidence type="ECO:0000256" key="5">
    <source>
        <dbReference type="ARBA" id="ARBA00022692"/>
    </source>
</evidence>
<feature type="transmembrane region" description="Helical" evidence="10">
    <location>
        <begin position="381"/>
        <end position="401"/>
    </location>
</feature>
<dbReference type="GO" id="GO:0009103">
    <property type="term" value="P:lipopolysaccharide biosynthetic process"/>
    <property type="evidence" value="ECO:0007669"/>
    <property type="project" value="TreeGrafter"/>
</dbReference>
<feature type="transmembrane region" description="Helical" evidence="10">
    <location>
        <begin position="81"/>
        <end position="98"/>
    </location>
</feature>
<accession>A0A917HLF8</accession>
<comment type="similarity">
    <text evidence="2">Belongs to the acyltransferase 3 family.</text>
</comment>
<dbReference type="Proteomes" id="UP000600247">
    <property type="component" value="Unassembled WGS sequence"/>
</dbReference>
<dbReference type="PANTHER" id="PTHR23028">
    <property type="entry name" value="ACETYLTRANSFERASE"/>
    <property type="match status" value="1"/>
</dbReference>
<feature type="compositionally biased region" description="Polar residues" evidence="9">
    <location>
        <begin position="494"/>
        <end position="513"/>
    </location>
</feature>
<evidence type="ECO:0000256" key="4">
    <source>
        <dbReference type="ARBA" id="ARBA00022679"/>
    </source>
</evidence>
<dbReference type="AlphaFoldDB" id="A0A917HLF8"/>
<comment type="subcellular location">
    <subcellularLocation>
        <location evidence="1">Cell membrane</location>
        <topology evidence="1">Multi-pass membrane protein</topology>
    </subcellularLocation>
</comment>
<gene>
    <name evidence="12" type="ORF">GCM10010918_46400</name>
</gene>
<keyword evidence="8" id="KW-0012">Acyltransferase</keyword>
<feature type="transmembrane region" description="Helical" evidence="10">
    <location>
        <begin position="174"/>
        <end position="195"/>
    </location>
</feature>
<keyword evidence="3" id="KW-1003">Cell membrane</keyword>